<sequence length="223" mass="25146">MAKDFIIDLETLGSRPDSIVVDISVVVFDSDPTVVQSFNDLCNAGRRFKLNLQSQKGVRTTMASTIAWWKEQDEAAKKNLKASPEDLTVEEAIPQLLDYLKKSGVNAWKSQGWCRGMSFDFPILVDMIRQTFKTDVTEDFEPVKFWAQRDIRTAIESLALTRGLSMTPLRNGVLTGFVAHDSIHDCAKDVIMLKTAQRYALGLETMPEPEDTDPQTVKKRRST</sequence>
<dbReference type="GO" id="GO:0004527">
    <property type="term" value="F:exonuclease activity"/>
    <property type="evidence" value="ECO:0007669"/>
    <property type="project" value="UniProtKB-KW"/>
</dbReference>
<dbReference type="InterPro" id="IPR033390">
    <property type="entry name" value="Rv2179c-like"/>
</dbReference>
<dbReference type="RefSeq" id="YP_004009635.1">
    <property type="nucleotide sequence ID" value="NC_014661.1"/>
</dbReference>
<evidence type="ECO:0000256" key="1">
    <source>
        <dbReference type="SAM" id="MobiDB-lite"/>
    </source>
</evidence>
<evidence type="ECO:0000313" key="4">
    <source>
        <dbReference type="Proteomes" id="UP000008730"/>
    </source>
</evidence>
<protein>
    <submittedName>
        <fullName evidence="3">DexA exonuclease A</fullName>
    </submittedName>
</protein>
<keyword evidence="3" id="KW-0269">Exonuclease</keyword>
<proteinExistence type="predicted"/>
<evidence type="ECO:0000313" key="3">
    <source>
        <dbReference type="EMBL" id="ADG35983.1"/>
    </source>
</evidence>
<dbReference type="GO" id="GO:0003676">
    <property type="term" value="F:nucleic acid binding"/>
    <property type="evidence" value="ECO:0007669"/>
    <property type="project" value="InterPro"/>
</dbReference>
<dbReference type="OrthoDB" id="13707at10239"/>
<accession>E5E3Z9</accession>
<keyword evidence="4" id="KW-1185">Reference proteome</keyword>
<dbReference type="Pfam" id="PF16473">
    <property type="entry name" value="Rv2179c-like"/>
    <property type="match status" value="1"/>
</dbReference>
<evidence type="ECO:0000259" key="2">
    <source>
        <dbReference type="Pfam" id="PF16473"/>
    </source>
</evidence>
<reference evidence="3 4" key="1">
    <citation type="journal article" date="2010" name="Virol. J.">
        <title>Genomes of the T4-related bacteriophages as windows on microbial genome evolution.</title>
        <authorList>
            <person name="Petrov V.M."/>
            <person name="Ratnayaka S."/>
            <person name="Nolan J.M."/>
            <person name="Miller E.S."/>
            <person name="Karam J.D."/>
        </authorList>
    </citation>
    <scope>NUCLEOTIDE SEQUENCE [LARGE SCALE GENOMIC DNA]</scope>
</reference>
<dbReference type="GeneID" id="9925909"/>
<keyword evidence="3" id="KW-0378">Hydrolase</keyword>
<dbReference type="KEGG" id="vg:9925909"/>
<dbReference type="Proteomes" id="UP000008730">
    <property type="component" value="Segment"/>
</dbReference>
<dbReference type="InterPro" id="IPR036397">
    <property type="entry name" value="RNaseH_sf"/>
</dbReference>
<dbReference type="EMBL" id="GU911519">
    <property type="protein sequence ID" value="ADG35983.1"/>
    <property type="molecule type" value="Genomic_DNA"/>
</dbReference>
<feature type="domain" description="3'-5' exoribonuclease Rv2179c-like" evidence="2">
    <location>
        <begin position="4"/>
        <end position="186"/>
    </location>
</feature>
<gene>
    <name evidence="3" type="primary">dexA</name>
    <name evidence="3" type="ORF">Acj61p018</name>
</gene>
<dbReference type="InterPro" id="IPR012337">
    <property type="entry name" value="RNaseH-like_sf"/>
</dbReference>
<feature type="region of interest" description="Disordered" evidence="1">
    <location>
        <begin position="204"/>
        <end position="223"/>
    </location>
</feature>
<name>E5E3Z9_9CAUD</name>
<dbReference type="SUPFAM" id="SSF53098">
    <property type="entry name" value="Ribonuclease H-like"/>
    <property type="match status" value="1"/>
</dbReference>
<organism evidence="3 4">
    <name type="scientific">Acinetobacter phage Acj61</name>
    <dbReference type="NCBI Taxonomy" id="760732"/>
    <lineage>
        <taxon>Viruses</taxon>
        <taxon>Duplodnaviria</taxon>
        <taxon>Heunggongvirae</taxon>
        <taxon>Uroviricota</taxon>
        <taxon>Caudoviricetes</taxon>
        <taxon>Pantevenvirales</taxon>
        <taxon>Straboviridae</taxon>
        <taxon>Twarogvirinae</taxon>
        <taxon>Lasallevirus</taxon>
        <taxon>Lasallevirus Acj61</taxon>
        <taxon>Acinetobacter virus Acj61</taxon>
    </lineage>
</organism>
<keyword evidence="3" id="KW-0540">Nuclease</keyword>
<dbReference type="Gene3D" id="3.30.420.10">
    <property type="entry name" value="Ribonuclease H-like superfamily/Ribonuclease H"/>
    <property type="match status" value="1"/>
</dbReference>